<protein>
    <submittedName>
        <fullName evidence="1">Uncharacterized protein</fullName>
    </submittedName>
</protein>
<reference evidence="1" key="1">
    <citation type="submission" date="2018-02" db="EMBL/GenBank/DDBJ databases">
        <title>The genomes of Aspergillus section Nigri reveals drivers in fungal speciation.</title>
        <authorList>
            <consortium name="DOE Joint Genome Institute"/>
            <person name="Vesth T.C."/>
            <person name="Nybo J."/>
            <person name="Theobald S."/>
            <person name="Brandl J."/>
            <person name="Frisvad J.C."/>
            <person name="Nielsen K.F."/>
            <person name="Lyhne E.K."/>
            <person name="Kogle M.E."/>
            <person name="Kuo A."/>
            <person name="Riley R."/>
            <person name="Clum A."/>
            <person name="Nolan M."/>
            <person name="Lipzen A."/>
            <person name="Salamov A."/>
            <person name="Henrissat B."/>
            <person name="Wiebenga A."/>
            <person name="De vries R.P."/>
            <person name="Grigoriev I.V."/>
            <person name="Mortensen U.H."/>
            <person name="Andersen M.R."/>
            <person name="Baker S.E."/>
        </authorList>
    </citation>
    <scope>NUCLEOTIDE SEQUENCE</scope>
    <source>
        <strain evidence="1">CBS 121060</strain>
    </source>
</reference>
<dbReference type="Proteomes" id="UP000249661">
    <property type="component" value="Unassembled WGS sequence"/>
</dbReference>
<evidence type="ECO:0000313" key="1">
    <source>
        <dbReference type="EMBL" id="RAH65635.1"/>
    </source>
</evidence>
<gene>
    <name evidence="1" type="ORF">BO66DRAFT_461917</name>
</gene>
<proteinExistence type="predicted"/>
<evidence type="ECO:0000313" key="2">
    <source>
        <dbReference type="Proteomes" id="UP000249661"/>
    </source>
</evidence>
<accession>A0ACD1GWJ2</accession>
<keyword evidence="2" id="KW-1185">Reference proteome</keyword>
<organism evidence="1 2">
    <name type="scientific">Aspergillus aculeatinus CBS 121060</name>
    <dbReference type="NCBI Taxonomy" id="1448322"/>
    <lineage>
        <taxon>Eukaryota</taxon>
        <taxon>Fungi</taxon>
        <taxon>Dikarya</taxon>
        <taxon>Ascomycota</taxon>
        <taxon>Pezizomycotina</taxon>
        <taxon>Eurotiomycetes</taxon>
        <taxon>Eurotiomycetidae</taxon>
        <taxon>Eurotiales</taxon>
        <taxon>Aspergillaceae</taxon>
        <taxon>Aspergillus</taxon>
        <taxon>Aspergillus subgen. Circumdati</taxon>
    </lineage>
</organism>
<sequence>MRQIMLVSALSSFEIYWLGPSVSDPACEAVPGQDRGWRFGPTHDRLGGSTSSICRVLCRNPRRGGKPGDTVVLPLRLWSLMTQWRNGCPIPSPATELLHRTGRHLNGTKSNGGCKSCK</sequence>
<dbReference type="EMBL" id="KZ824993">
    <property type="protein sequence ID" value="RAH65635.1"/>
    <property type="molecule type" value="Genomic_DNA"/>
</dbReference>
<name>A0ACD1GWJ2_9EURO</name>